<dbReference type="CDD" id="cd01171">
    <property type="entry name" value="YXKO-related"/>
    <property type="match status" value="1"/>
</dbReference>
<feature type="binding site" evidence="6">
    <location>
        <position position="164"/>
    </location>
    <ligand>
        <name>(6S)-NADPHX</name>
        <dbReference type="ChEBI" id="CHEBI:64076"/>
    </ligand>
</feature>
<dbReference type="GO" id="GO:0005524">
    <property type="term" value="F:ATP binding"/>
    <property type="evidence" value="ECO:0007669"/>
    <property type="project" value="UniProtKB-KW"/>
</dbReference>
<dbReference type="PATRIC" id="fig|679200.3.peg.881"/>
<evidence type="ECO:0000256" key="7">
    <source>
        <dbReference type="SAM" id="Phobius"/>
    </source>
</evidence>
<dbReference type="eggNOG" id="COG0063">
    <property type="taxonomic scope" value="Bacteria"/>
</dbReference>
<dbReference type="EMBL" id="ACZL01000014">
    <property type="protein sequence ID" value="EHI56053.1"/>
    <property type="molecule type" value="Genomic_DNA"/>
</dbReference>
<sequence length="291" mass="31525">MYDCKILKPEALNMIPKRKKDSNKGSFKKLLIIAGSKGMSGAAYLSAYAAYRTGAGLVNIFTHESNRQILQSMLPEAIISSYDKDDFSDNYKNFIIKINSMLSWADIAVTGPGLGTEDYVYTLVKQALMHKAIPIVVDADALNCIGANTDLLQYLHKDIVITPHPKEMSRLTGTPTGQIIEEPYKSALSYSLNNNVNTVLKLHNTLTVSYDAHIYKNMSGTPALAKAGSGDVLTGIIAGLFCVGLDIVMAAALGVYIHGLAGTEAEKKYGEHGVLARDTIECIPSVMKMTV</sequence>
<dbReference type="GO" id="GO:0052855">
    <property type="term" value="F:ADP-dependent NAD(P)H-hydrate dehydratase activity"/>
    <property type="evidence" value="ECO:0007669"/>
    <property type="project" value="UniProtKB-UniRule"/>
</dbReference>
<comment type="catalytic activity">
    <reaction evidence="6">
        <text>(6S)-NADHX + ADP = AMP + phosphate + NADH + H(+)</text>
        <dbReference type="Rhea" id="RHEA:32223"/>
        <dbReference type="ChEBI" id="CHEBI:15378"/>
        <dbReference type="ChEBI" id="CHEBI:43474"/>
        <dbReference type="ChEBI" id="CHEBI:57945"/>
        <dbReference type="ChEBI" id="CHEBI:64074"/>
        <dbReference type="ChEBI" id="CHEBI:456215"/>
        <dbReference type="ChEBI" id="CHEBI:456216"/>
        <dbReference type="EC" id="4.2.1.136"/>
    </reaction>
</comment>
<evidence type="ECO:0000256" key="2">
    <source>
        <dbReference type="ARBA" id="ARBA00022840"/>
    </source>
</evidence>
<feature type="binding site" evidence="6">
    <location>
        <position position="231"/>
    </location>
    <ligand>
        <name>(6S)-NADPHX</name>
        <dbReference type="ChEBI" id="CHEBI:64076"/>
    </ligand>
</feature>
<comment type="cofactor">
    <cofactor evidence="6">
        <name>Mg(2+)</name>
        <dbReference type="ChEBI" id="CHEBI:18420"/>
    </cofactor>
</comment>
<dbReference type="HAMAP" id="MF_01965">
    <property type="entry name" value="NADHX_dehydratase"/>
    <property type="match status" value="1"/>
</dbReference>
<dbReference type="STRING" id="679200.HMPREF9333_00835"/>
<evidence type="ECO:0000313" key="9">
    <source>
        <dbReference type="EMBL" id="EHI56053.1"/>
    </source>
</evidence>
<feature type="binding site" evidence="6">
    <location>
        <position position="230"/>
    </location>
    <ligand>
        <name>AMP</name>
        <dbReference type="ChEBI" id="CHEBI:456215"/>
    </ligand>
</feature>
<proteinExistence type="inferred from homology"/>
<dbReference type="NCBIfam" id="TIGR00196">
    <property type="entry name" value="yjeF_cterm"/>
    <property type="match status" value="1"/>
</dbReference>
<name>G5GGZ5_9FIRM</name>
<dbReference type="OrthoDB" id="9806925at2"/>
<dbReference type="AlphaFoldDB" id="G5GGZ5"/>
<organism evidence="9 10">
    <name type="scientific">Johnsonella ignava ATCC 51276</name>
    <dbReference type="NCBI Taxonomy" id="679200"/>
    <lineage>
        <taxon>Bacteria</taxon>
        <taxon>Bacillati</taxon>
        <taxon>Bacillota</taxon>
        <taxon>Clostridia</taxon>
        <taxon>Lachnospirales</taxon>
        <taxon>Lachnospiraceae</taxon>
        <taxon>Johnsonella</taxon>
    </lineage>
</organism>
<evidence type="ECO:0000259" key="8">
    <source>
        <dbReference type="PROSITE" id="PS51383"/>
    </source>
</evidence>
<dbReference type="Proteomes" id="UP000003011">
    <property type="component" value="Unassembled WGS sequence"/>
</dbReference>
<protein>
    <recommendedName>
        <fullName evidence="6">ADP-dependent (S)-NAD(P)H-hydrate dehydratase</fullName>
        <ecNumber evidence="6">4.2.1.136</ecNumber>
    </recommendedName>
    <alternativeName>
        <fullName evidence="6">ADP-dependent NAD(P)HX dehydratase</fullName>
    </alternativeName>
</protein>
<feature type="binding site" evidence="6">
    <location>
        <position position="113"/>
    </location>
    <ligand>
        <name>(6S)-NADPHX</name>
        <dbReference type="ChEBI" id="CHEBI:64076"/>
    </ligand>
</feature>
<evidence type="ECO:0000256" key="6">
    <source>
        <dbReference type="HAMAP-Rule" id="MF_01965"/>
    </source>
</evidence>
<feature type="binding site" evidence="6">
    <location>
        <begin position="201"/>
        <end position="205"/>
    </location>
    <ligand>
        <name>AMP</name>
        <dbReference type="ChEBI" id="CHEBI:456215"/>
    </ligand>
</feature>
<dbReference type="GO" id="GO:0052856">
    <property type="term" value="F:NAD(P)HX epimerase activity"/>
    <property type="evidence" value="ECO:0007669"/>
    <property type="project" value="TreeGrafter"/>
</dbReference>
<dbReference type="GO" id="GO:0110051">
    <property type="term" value="P:metabolite repair"/>
    <property type="evidence" value="ECO:0007669"/>
    <property type="project" value="TreeGrafter"/>
</dbReference>
<comment type="catalytic activity">
    <reaction evidence="6">
        <text>(6S)-NADPHX + ADP = AMP + phosphate + NADPH + H(+)</text>
        <dbReference type="Rhea" id="RHEA:32235"/>
        <dbReference type="ChEBI" id="CHEBI:15378"/>
        <dbReference type="ChEBI" id="CHEBI:43474"/>
        <dbReference type="ChEBI" id="CHEBI:57783"/>
        <dbReference type="ChEBI" id="CHEBI:64076"/>
        <dbReference type="ChEBI" id="CHEBI:456215"/>
        <dbReference type="ChEBI" id="CHEBI:456216"/>
        <dbReference type="EC" id="4.2.1.136"/>
    </reaction>
</comment>
<keyword evidence="2 6" id="KW-0067">ATP-binding</keyword>
<reference evidence="9 10" key="1">
    <citation type="submission" date="2011-08" db="EMBL/GenBank/DDBJ databases">
        <title>The Genome Sequence of Johnsonella ignava ATCC 51276.</title>
        <authorList>
            <consortium name="The Broad Institute Genome Sequencing Platform"/>
            <person name="Earl A."/>
            <person name="Ward D."/>
            <person name="Feldgarden M."/>
            <person name="Gevers D."/>
            <person name="Izard J."/>
            <person name="Blanton J.M."/>
            <person name="Baranova O.V."/>
            <person name="Dewhirst F.E."/>
            <person name="Young S.K."/>
            <person name="Zeng Q."/>
            <person name="Gargeya S."/>
            <person name="Fitzgerald M."/>
            <person name="Haas B."/>
            <person name="Abouelleil A."/>
            <person name="Alvarado L."/>
            <person name="Arachchi H.M."/>
            <person name="Berlin A."/>
            <person name="Brown A."/>
            <person name="Chapman S.B."/>
            <person name="Chen Z."/>
            <person name="Dunbar C."/>
            <person name="Freedman E."/>
            <person name="Gearin G."/>
            <person name="Gellesch M."/>
            <person name="Goldberg J."/>
            <person name="Griggs A."/>
            <person name="Gujja S."/>
            <person name="Heiman D."/>
            <person name="Howarth C."/>
            <person name="Larson L."/>
            <person name="Lui A."/>
            <person name="MacDonald P.J.P."/>
            <person name="Montmayeur A."/>
            <person name="Murphy C."/>
            <person name="Neiman D."/>
            <person name="Pearson M."/>
            <person name="Priest M."/>
            <person name="Roberts A."/>
            <person name="Saif S."/>
            <person name="Shea T."/>
            <person name="Shenoy N."/>
            <person name="Sisk P."/>
            <person name="Stolte C."/>
            <person name="Sykes S."/>
            <person name="Wortman J."/>
            <person name="Nusbaum C."/>
            <person name="Birren B."/>
        </authorList>
    </citation>
    <scope>NUCLEOTIDE SEQUENCE [LARGE SCALE GENOMIC DNA]</scope>
    <source>
        <strain evidence="9 10">ATCC 51276</strain>
    </source>
</reference>
<dbReference type="Pfam" id="PF01256">
    <property type="entry name" value="Carb_kinase"/>
    <property type="match status" value="1"/>
</dbReference>
<comment type="function">
    <text evidence="6">Catalyzes the dehydration of the S-form of NAD(P)HX at the expense of ADP, which is converted to AMP. Together with NAD(P)HX epimerase, which catalyzes the epimerization of the S- and R-forms, the enzyme allows the repair of both epimers of NAD(P)HX, a damaged form of NAD(P)H that is a result of enzymatic or heat-dependent hydration.</text>
</comment>
<accession>G5GGZ5</accession>
<keyword evidence="7" id="KW-1133">Transmembrane helix</keyword>
<dbReference type="PROSITE" id="PS51383">
    <property type="entry name" value="YJEF_C_3"/>
    <property type="match status" value="1"/>
</dbReference>
<feature type="binding site" evidence="6">
    <location>
        <position position="42"/>
    </location>
    <ligand>
        <name>(6S)-NADPHX</name>
        <dbReference type="ChEBI" id="CHEBI:64076"/>
    </ligand>
</feature>
<keyword evidence="5 6" id="KW-0456">Lyase</keyword>
<evidence type="ECO:0000256" key="3">
    <source>
        <dbReference type="ARBA" id="ARBA00022857"/>
    </source>
</evidence>
<dbReference type="PROSITE" id="PS01050">
    <property type="entry name" value="YJEF_C_2"/>
    <property type="match status" value="1"/>
</dbReference>
<evidence type="ECO:0000256" key="5">
    <source>
        <dbReference type="ARBA" id="ARBA00023239"/>
    </source>
</evidence>
<comment type="subunit">
    <text evidence="6">Homotetramer.</text>
</comment>
<dbReference type="PANTHER" id="PTHR12592">
    <property type="entry name" value="ATP-DEPENDENT (S)-NAD(P)H-HYDRATE DEHYDRATASE FAMILY MEMBER"/>
    <property type="match status" value="1"/>
</dbReference>
<dbReference type="HOGENOM" id="CLU_024853_2_2_9"/>
<comment type="similarity">
    <text evidence="6">Belongs to the NnrD/CARKD family.</text>
</comment>
<evidence type="ECO:0000256" key="4">
    <source>
        <dbReference type="ARBA" id="ARBA00023027"/>
    </source>
</evidence>
<keyword evidence="4 6" id="KW-0520">NAD</keyword>
<evidence type="ECO:0000313" key="10">
    <source>
        <dbReference type="Proteomes" id="UP000003011"/>
    </source>
</evidence>
<dbReference type="PANTHER" id="PTHR12592:SF0">
    <property type="entry name" value="ATP-DEPENDENT (S)-NAD(P)H-HYDRATE DEHYDRATASE"/>
    <property type="match status" value="1"/>
</dbReference>
<keyword evidence="10" id="KW-1185">Reference proteome</keyword>
<dbReference type="InterPro" id="IPR017953">
    <property type="entry name" value="Carbohydrate_kinase_pred_CS"/>
</dbReference>
<dbReference type="InterPro" id="IPR029056">
    <property type="entry name" value="Ribokinase-like"/>
</dbReference>
<gene>
    <name evidence="6" type="primary">nnrD</name>
    <name evidence="9" type="ORF">HMPREF9333_00835</name>
</gene>
<feature type="domain" description="YjeF C-terminal" evidence="8">
    <location>
        <begin position="7"/>
        <end position="290"/>
    </location>
</feature>
<dbReference type="Gene3D" id="3.40.1190.20">
    <property type="match status" value="1"/>
</dbReference>
<dbReference type="InterPro" id="IPR000631">
    <property type="entry name" value="CARKD"/>
</dbReference>
<dbReference type="GO" id="GO:0046496">
    <property type="term" value="P:nicotinamide nucleotide metabolic process"/>
    <property type="evidence" value="ECO:0007669"/>
    <property type="project" value="UniProtKB-UniRule"/>
</dbReference>
<feature type="transmembrane region" description="Helical" evidence="7">
    <location>
        <begin position="232"/>
        <end position="257"/>
    </location>
</feature>
<comment type="caution">
    <text evidence="9">The sequence shown here is derived from an EMBL/GenBank/DDBJ whole genome shotgun (WGS) entry which is preliminary data.</text>
</comment>
<keyword evidence="7" id="KW-0812">Transmembrane</keyword>
<keyword evidence="3 6" id="KW-0521">NADP</keyword>
<dbReference type="RefSeq" id="WP_005540079.1">
    <property type="nucleotide sequence ID" value="NZ_JH378830.1"/>
</dbReference>
<evidence type="ECO:0000256" key="1">
    <source>
        <dbReference type="ARBA" id="ARBA00022741"/>
    </source>
</evidence>
<dbReference type="SUPFAM" id="SSF53613">
    <property type="entry name" value="Ribokinase-like"/>
    <property type="match status" value="1"/>
</dbReference>
<dbReference type="EC" id="4.2.1.136" evidence="6"/>
<keyword evidence="1 6" id="KW-0547">Nucleotide-binding</keyword>
<keyword evidence="7" id="KW-0472">Membrane</keyword>